<dbReference type="InterPro" id="IPR002504">
    <property type="entry name" value="NADK"/>
</dbReference>
<keyword evidence="3" id="KW-0418">Kinase</keyword>
<dbReference type="Gene3D" id="2.60.200.30">
    <property type="entry name" value="Probable inorganic polyphosphate/atp-NAD kinase, domain 2"/>
    <property type="match status" value="1"/>
</dbReference>
<evidence type="ECO:0000256" key="2">
    <source>
        <dbReference type="ARBA" id="ARBA00022679"/>
    </source>
</evidence>
<keyword evidence="4" id="KW-0521">NADP</keyword>
<evidence type="ECO:0000256" key="1">
    <source>
        <dbReference type="ARBA" id="ARBA00010995"/>
    </source>
</evidence>
<accession>A0A5E8B4F4</accession>
<keyword evidence="7" id="KW-1185">Reference proteome</keyword>
<proteinExistence type="inferred from homology"/>
<sequence length="398" mass="44525">MVQNSSTGLTEREELDNFKRSVMSENTDVSGYEAEPMTKTSLSQLVVSVRDLSQSLITKIVDEDVIKYTRDLALCLLNTKSSWGDLNVFVQDVLETDQTFNYHEIITTNSINSERLKFWTIDMCRNQPNKFDLVITLGGDGTVLYSSWLFQRVVPPVLCFSLGSLGFLTDYNYDDRESILKEIMADGVTCSLRMRFECTVMTALSTEGKTGDSLEHEIKSGSGEVFDFSKTHQRGKTFCILNDVVVDRGSNHVMTTTQLYGNNTLLTSIEADGVVISTPSGSTAYSLSAGGSLVHPDIPGILISPICPHSLSFRPLIAPDSIIIRIAVPYDSRVSAWCGFDGRGQIELNPGDFLTVSASRYPFPKVQNDKKMENWFQGLSKTLHWNERRRQKPYSVKR</sequence>
<dbReference type="AlphaFoldDB" id="A0A5E8B4F4"/>
<reference evidence="6 7" key="1">
    <citation type="submission" date="2019-09" db="EMBL/GenBank/DDBJ databases">
        <authorList>
            <person name="Brejova B."/>
        </authorList>
    </citation>
    <scope>NUCLEOTIDE SEQUENCE [LARGE SCALE GENOMIC DNA]</scope>
</reference>
<dbReference type="EMBL" id="CABVLU010000001">
    <property type="protein sequence ID" value="VVT45702.1"/>
    <property type="molecule type" value="Genomic_DNA"/>
</dbReference>
<dbReference type="GO" id="GO:0006741">
    <property type="term" value="P:NADP+ biosynthetic process"/>
    <property type="evidence" value="ECO:0007669"/>
    <property type="project" value="InterPro"/>
</dbReference>
<comment type="similarity">
    <text evidence="1">Belongs to the NAD kinase family.</text>
</comment>
<name>A0A5E8B4F4_9ASCO</name>
<evidence type="ECO:0000256" key="5">
    <source>
        <dbReference type="ARBA" id="ARBA00023027"/>
    </source>
</evidence>
<evidence type="ECO:0000256" key="3">
    <source>
        <dbReference type="ARBA" id="ARBA00022777"/>
    </source>
</evidence>
<dbReference type="Pfam" id="PF20143">
    <property type="entry name" value="NAD_kinase_C"/>
    <property type="match status" value="1"/>
</dbReference>
<keyword evidence="2" id="KW-0808">Transferase</keyword>
<dbReference type="InterPro" id="IPR017438">
    <property type="entry name" value="ATP-NAD_kinase_N"/>
</dbReference>
<dbReference type="PANTHER" id="PTHR20275:SF0">
    <property type="entry name" value="NAD KINASE"/>
    <property type="match status" value="1"/>
</dbReference>
<dbReference type="GO" id="GO:0019674">
    <property type="term" value="P:NAD+ metabolic process"/>
    <property type="evidence" value="ECO:0007669"/>
    <property type="project" value="InterPro"/>
</dbReference>
<dbReference type="GO" id="GO:0003951">
    <property type="term" value="F:NAD+ kinase activity"/>
    <property type="evidence" value="ECO:0007669"/>
    <property type="project" value="InterPro"/>
</dbReference>
<evidence type="ECO:0000256" key="4">
    <source>
        <dbReference type="ARBA" id="ARBA00022857"/>
    </source>
</evidence>
<dbReference type="Proteomes" id="UP000398389">
    <property type="component" value="Unassembled WGS sequence"/>
</dbReference>
<organism evidence="6 7">
    <name type="scientific">Magnusiomyces paraingens</name>
    <dbReference type="NCBI Taxonomy" id="2606893"/>
    <lineage>
        <taxon>Eukaryota</taxon>
        <taxon>Fungi</taxon>
        <taxon>Dikarya</taxon>
        <taxon>Ascomycota</taxon>
        <taxon>Saccharomycotina</taxon>
        <taxon>Dipodascomycetes</taxon>
        <taxon>Dipodascales</taxon>
        <taxon>Dipodascaceae</taxon>
        <taxon>Magnusiomyces</taxon>
    </lineage>
</organism>
<dbReference type="Gene3D" id="3.40.50.10330">
    <property type="entry name" value="Probable inorganic polyphosphate/atp-NAD kinase, domain 1"/>
    <property type="match status" value="1"/>
</dbReference>
<dbReference type="RefSeq" id="XP_031851462.1">
    <property type="nucleotide sequence ID" value="XM_031995571.1"/>
</dbReference>
<dbReference type="InterPro" id="IPR016064">
    <property type="entry name" value="NAD/diacylglycerol_kinase_sf"/>
</dbReference>
<protein>
    <recommendedName>
        <fullName evidence="8">NAD+ kinase</fullName>
    </recommendedName>
</protein>
<dbReference type="HAMAP" id="MF_00361">
    <property type="entry name" value="NAD_kinase"/>
    <property type="match status" value="1"/>
</dbReference>
<dbReference type="GeneID" id="43579671"/>
<keyword evidence="5" id="KW-0520">NAD</keyword>
<dbReference type="InterPro" id="IPR017437">
    <property type="entry name" value="ATP-NAD_kinase_PpnK-typ_C"/>
</dbReference>
<evidence type="ECO:0000313" key="7">
    <source>
        <dbReference type="Proteomes" id="UP000398389"/>
    </source>
</evidence>
<dbReference type="PANTHER" id="PTHR20275">
    <property type="entry name" value="NAD KINASE"/>
    <property type="match status" value="1"/>
</dbReference>
<dbReference type="SUPFAM" id="SSF111331">
    <property type="entry name" value="NAD kinase/diacylglycerol kinase-like"/>
    <property type="match status" value="1"/>
</dbReference>
<evidence type="ECO:0008006" key="8">
    <source>
        <dbReference type="Google" id="ProtNLM"/>
    </source>
</evidence>
<gene>
    <name evidence="6" type="ORF">SAPINGB_P000848</name>
</gene>
<evidence type="ECO:0000313" key="6">
    <source>
        <dbReference type="EMBL" id="VVT45702.1"/>
    </source>
</evidence>
<dbReference type="Pfam" id="PF01513">
    <property type="entry name" value="NAD_kinase"/>
    <property type="match status" value="1"/>
</dbReference>
<dbReference type="OrthoDB" id="24581at2759"/>